<evidence type="ECO:0000259" key="1">
    <source>
        <dbReference type="PROSITE" id="PS50878"/>
    </source>
</evidence>
<feature type="domain" description="Reverse transcriptase" evidence="1">
    <location>
        <begin position="1"/>
        <end position="177"/>
    </location>
</feature>
<reference evidence="2" key="2">
    <citation type="journal article" date="2017" name="Front. Cell. Infect. Microbiol.">
        <title>Analysis of the Salivary Gland Transcriptome of Unfed and Partially Fed Amblyomma sculptum Ticks and Descriptive Proteome of the Saliva.</title>
        <authorList>
            <person name="Esteves E."/>
            <person name="Maruyama S.R."/>
            <person name="Kawahara R."/>
            <person name="Fujita A."/>
            <person name="Martins L.A."/>
            <person name="Righi A.A."/>
            <person name="Costa F.B."/>
            <person name="Palmisano G."/>
            <person name="Labruna M.B."/>
            <person name="Sa-Nunes A."/>
            <person name="Ribeiro J.M.C."/>
            <person name="Fogaca A.C."/>
        </authorList>
    </citation>
    <scope>NUCLEOTIDE SEQUENCE</scope>
</reference>
<sequence length="262" mass="30091">STTDHLVRLENSIREAFILKQRCIVVFFDLGKAYDNVWKFGILCDLAELAIQGRMLNCLNDFLANRTFLVRLGASLSMAFTQENGVPQVCIPSTALFRVKINFLAKVIPKSTMYSVYVDDLQISFTSCSISTCKRQIEVTLNKLAAWAEGNAFKFYPQKTVAVLFSLRRGIWVDPNLYLNQGALRIKREHKSLGVTFEKKLVFLPHINNTKKKASQALNVLKVLLRKWWGSDRARFLQIYRSLVRSKLYHGSVVWVREEHPT</sequence>
<dbReference type="PANTHER" id="PTHR36688:SF1">
    <property type="entry name" value="ENDONUCLEASE_EXONUCLEASE_PHOSPHATASE DOMAIN-CONTAINING PROTEIN"/>
    <property type="match status" value="1"/>
</dbReference>
<proteinExistence type="evidence at transcript level"/>
<dbReference type="PROSITE" id="PS50878">
    <property type="entry name" value="RT_POL"/>
    <property type="match status" value="1"/>
</dbReference>
<dbReference type="PANTHER" id="PTHR36688">
    <property type="entry name" value="ENDO/EXONUCLEASE/PHOSPHATASE DOMAIN-CONTAINING PROTEIN"/>
    <property type="match status" value="1"/>
</dbReference>
<feature type="non-terminal residue" evidence="2">
    <location>
        <position position="1"/>
    </location>
</feature>
<reference evidence="2" key="1">
    <citation type="submission" date="2016-09" db="EMBL/GenBank/DDBJ databases">
        <authorList>
            <person name="Capua I."/>
            <person name="De Benedictis P."/>
            <person name="Joannis T."/>
            <person name="Lombin L.H."/>
            <person name="Cattoli G."/>
        </authorList>
    </citation>
    <scope>NUCLEOTIDE SEQUENCE</scope>
</reference>
<dbReference type="AlphaFoldDB" id="A0A1E1XJK9"/>
<evidence type="ECO:0000313" key="2">
    <source>
        <dbReference type="EMBL" id="JAT99502.1"/>
    </source>
</evidence>
<dbReference type="InterPro" id="IPR052560">
    <property type="entry name" value="RdDP_mobile_element"/>
</dbReference>
<protein>
    <submittedName>
        <fullName evidence="2">Putative tick transposon</fullName>
    </submittedName>
</protein>
<organism evidence="2">
    <name type="scientific">Amblyomma sculptum</name>
    <name type="common">Tick</name>
    <dbReference type="NCBI Taxonomy" id="1581419"/>
    <lineage>
        <taxon>Eukaryota</taxon>
        <taxon>Metazoa</taxon>
        <taxon>Ecdysozoa</taxon>
        <taxon>Arthropoda</taxon>
        <taxon>Chelicerata</taxon>
        <taxon>Arachnida</taxon>
        <taxon>Acari</taxon>
        <taxon>Parasitiformes</taxon>
        <taxon>Ixodida</taxon>
        <taxon>Ixodoidea</taxon>
        <taxon>Ixodidae</taxon>
        <taxon>Amblyomminae</taxon>
        <taxon>Amblyomma</taxon>
    </lineage>
</organism>
<name>A0A1E1XJK9_AMBSC</name>
<dbReference type="EMBL" id="GFAA01003932">
    <property type="protein sequence ID" value="JAT99502.1"/>
    <property type="molecule type" value="mRNA"/>
</dbReference>
<dbReference type="InterPro" id="IPR000477">
    <property type="entry name" value="RT_dom"/>
</dbReference>
<dbReference type="Pfam" id="PF00078">
    <property type="entry name" value="RVT_1"/>
    <property type="match status" value="1"/>
</dbReference>
<accession>A0A1E1XJK9</accession>